<reference evidence="1" key="1">
    <citation type="journal article" date="2022" name="bioRxiv">
        <title>Sequencing and chromosome-scale assembly of the giantPleurodeles waltlgenome.</title>
        <authorList>
            <person name="Brown T."/>
            <person name="Elewa A."/>
            <person name="Iarovenko S."/>
            <person name="Subramanian E."/>
            <person name="Araus A.J."/>
            <person name="Petzold A."/>
            <person name="Susuki M."/>
            <person name="Suzuki K.-i.T."/>
            <person name="Hayashi T."/>
            <person name="Toyoda A."/>
            <person name="Oliveira C."/>
            <person name="Osipova E."/>
            <person name="Leigh N.D."/>
            <person name="Simon A."/>
            <person name="Yun M.H."/>
        </authorList>
    </citation>
    <scope>NUCLEOTIDE SEQUENCE</scope>
    <source>
        <strain evidence="1">20211129_DDA</strain>
        <tissue evidence="1">Liver</tissue>
    </source>
</reference>
<keyword evidence="2" id="KW-1185">Reference proteome</keyword>
<dbReference type="Proteomes" id="UP001066276">
    <property type="component" value="Chromosome 4_1"/>
</dbReference>
<evidence type="ECO:0000313" key="1">
    <source>
        <dbReference type="EMBL" id="KAJ1170001.1"/>
    </source>
</evidence>
<organism evidence="1 2">
    <name type="scientific">Pleurodeles waltl</name>
    <name type="common">Iberian ribbed newt</name>
    <dbReference type="NCBI Taxonomy" id="8319"/>
    <lineage>
        <taxon>Eukaryota</taxon>
        <taxon>Metazoa</taxon>
        <taxon>Chordata</taxon>
        <taxon>Craniata</taxon>
        <taxon>Vertebrata</taxon>
        <taxon>Euteleostomi</taxon>
        <taxon>Amphibia</taxon>
        <taxon>Batrachia</taxon>
        <taxon>Caudata</taxon>
        <taxon>Salamandroidea</taxon>
        <taxon>Salamandridae</taxon>
        <taxon>Pleurodelinae</taxon>
        <taxon>Pleurodeles</taxon>
    </lineage>
</organism>
<comment type="caution">
    <text evidence="1">The sequence shown here is derived from an EMBL/GenBank/DDBJ whole genome shotgun (WGS) entry which is preliminary data.</text>
</comment>
<evidence type="ECO:0000313" key="2">
    <source>
        <dbReference type="Proteomes" id="UP001066276"/>
    </source>
</evidence>
<protein>
    <submittedName>
        <fullName evidence="1">Uncharacterized protein</fullName>
    </submittedName>
</protein>
<proteinExistence type="predicted"/>
<dbReference type="EMBL" id="JANPWB010000007">
    <property type="protein sequence ID" value="KAJ1170001.1"/>
    <property type="molecule type" value="Genomic_DNA"/>
</dbReference>
<name>A0AAV7T174_PLEWA</name>
<accession>A0AAV7T174</accession>
<dbReference type="AlphaFoldDB" id="A0AAV7T174"/>
<sequence>MACRGPSYLTVFPVVGVDINGNGGPIYVSPLVFRSHVLELRFHTLVISGREVSFTHLYSARTHIHVVNVRG</sequence>
<gene>
    <name evidence="1" type="ORF">NDU88_001882</name>
</gene>